<dbReference type="InterPro" id="IPR029063">
    <property type="entry name" value="SAM-dependent_MTases_sf"/>
</dbReference>
<dbReference type="Proteomes" id="UP000799778">
    <property type="component" value="Unassembled WGS sequence"/>
</dbReference>
<sequence>MPGPITKLLSTCSGLVLDIGPGSGEQLRHFTPSRITAAYGAEPAADLHPKLISTAEKVGFAGGKYHALLCGAEPESLIPALHKNGLLATAKSGTGGGAAGNSAAGSEVFDEICSVRVLCGVPRPRETVKGLYELLKPGGRLVVCEHVVNQRSAFARGMQMLYMLLGWSFFMGGCELQRDTERFLREAGEWERVEIEQVGSMDTIPYIVGELFKKER</sequence>
<accession>A0A6A5XXG6</accession>
<dbReference type="Gene3D" id="3.40.50.150">
    <property type="entry name" value="Vaccinia Virus protein VP39"/>
    <property type="match status" value="1"/>
</dbReference>
<name>A0A6A5XXG6_9PLEO</name>
<dbReference type="Pfam" id="PF13489">
    <property type="entry name" value="Methyltransf_23"/>
    <property type="match status" value="1"/>
</dbReference>
<protein>
    <recommendedName>
        <fullName evidence="3">S-adenosyl-L-methionine-dependent methyltransferase</fullName>
    </recommendedName>
</protein>
<dbReference type="PANTHER" id="PTHR45036">
    <property type="entry name" value="METHYLTRANSFERASE LIKE 7B"/>
    <property type="match status" value="1"/>
</dbReference>
<dbReference type="InterPro" id="IPR052356">
    <property type="entry name" value="Thiol_S-MT"/>
</dbReference>
<keyword evidence="2" id="KW-1185">Reference proteome</keyword>
<evidence type="ECO:0000313" key="1">
    <source>
        <dbReference type="EMBL" id="KAF2016974.1"/>
    </source>
</evidence>
<evidence type="ECO:0000313" key="2">
    <source>
        <dbReference type="Proteomes" id="UP000799778"/>
    </source>
</evidence>
<organism evidence="1 2">
    <name type="scientific">Aaosphaeria arxii CBS 175.79</name>
    <dbReference type="NCBI Taxonomy" id="1450172"/>
    <lineage>
        <taxon>Eukaryota</taxon>
        <taxon>Fungi</taxon>
        <taxon>Dikarya</taxon>
        <taxon>Ascomycota</taxon>
        <taxon>Pezizomycotina</taxon>
        <taxon>Dothideomycetes</taxon>
        <taxon>Pleosporomycetidae</taxon>
        <taxon>Pleosporales</taxon>
        <taxon>Pleosporales incertae sedis</taxon>
        <taxon>Aaosphaeria</taxon>
    </lineage>
</organism>
<dbReference type="OrthoDB" id="540004at2759"/>
<dbReference type="GeneID" id="54284763"/>
<dbReference type="EMBL" id="ML978068">
    <property type="protein sequence ID" value="KAF2016974.1"/>
    <property type="molecule type" value="Genomic_DNA"/>
</dbReference>
<proteinExistence type="predicted"/>
<dbReference type="SUPFAM" id="SSF53335">
    <property type="entry name" value="S-adenosyl-L-methionine-dependent methyltransferases"/>
    <property type="match status" value="1"/>
</dbReference>
<dbReference type="AlphaFoldDB" id="A0A6A5XXG6"/>
<dbReference type="RefSeq" id="XP_033385313.1">
    <property type="nucleotide sequence ID" value="XM_033527366.1"/>
</dbReference>
<reference evidence="1" key="1">
    <citation type="journal article" date="2020" name="Stud. Mycol.">
        <title>101 Dothideomycetes genomes: a test case for predicting lifestyles and emergence of pathogens.</title>
        <authorList>
            <person name="Haridas S."/>
            <person name="Albert R."/>
            <person name="Binder M."/>
            <person name="Bloem J."/>
            <person name="Labutti K."/>
            <person name="Salamov A."/>
            <person name="Andreopoulos B."/>
            <person name="Baker S."/>
            <person name="Barry K."/>
            <person name="Bills G."/>
            <person name="Bluhm B."/>
            <person name="Cannon C."/>
            <person name="Castanera R."/>
            <person name="Culley D."/>
            <person name="Daum C."/>
            <person name="Ezra D."/>
            <person name="Gonzalez J."/>
            <person name="Henrissat B."/>
            <person name="Kuo A."/>
            <person name="Liang C."/>
            <person name="Lipzen A."/>
            <person name="Lutzoni F."/>
            <person name="Magnuson J."/>
            <person name="Mondo S."/>
            <person name="Nolan M."/>
            <person name="Ohm R."/>
            <person name="Pangilinan J."/>
            <person name="Park H.-J."/>
            <person name="Ramirez L."/>
            <person name="Alfaro M."/>
            <person name="Sun H."/>
            <person name="Tritt A."/>
            <person name="Yoshinaga Y."/>
            <person name="Zwiers L.-H."/>
            <person name="Turgeon B."/>
            <person name="Goodwin S."/>
            <person name="Spatafora J."/>
            <person name="Crous P."/>
            <person name="Grigoriev I."/>
        </authorList>
    </citation>
    <scope>NUCLEOTIDE SEQUENCE</scope>
    <source>
        <strain evidence="1">CBS 175.79</strain>
    </source>
</reference>
<dbReference type="PANTHER" id="PTHR45036:SF1">
    <property type="entry name" value="METHYLTRANSFERASE LIKE 7A"/>
    <property type="match status" value="1"/>
</dbReference>
<gene>
    <name evidence="1" type="ORF">BU24DRAFT_420017</name>
</gene>
<evidence type="ECO:0008006" key="3">
    <source>
        <dbReference type="Google" id="ProtNLM"/>
    </source>
</evidence>